<gene>
    <name evidence="3" type="ORF">GCM10023333_33440</name>
</gene>
<feature type="active site" evidence="1">
    <location>
        <position position="150"/>
    </location>
</feature>
<keyword evidence="3" id="KW-0378">Hydrolase</keyword>
<dbReference type="PROSITE" id="PS01174">
    <property type="entry name" value="LIPASE_GDXG_SER"/>
    <property type="match status" value="1"/>
</dbReference>
<accession>A0ABP9FAV6</accession>
<evidence type="ECO:0000313" key="3">
    <source>
        <dbReference type="EMBL" id="GAA4897440.1"/>
    </source>
</evidence>
<dbReference type="PANTHER" id="PTHR23025">
    <property type="entry name" value="TRIACYLGLYCEROL LIPASE"/>
    <property type="match status" value="1"/>
</dbReference>
<reference evidence="4" key="1">
    <citation type="journal article" date="2019" name="Int. J. Syst. Evol. Microbiol.">
        <title>The Global Catalogue of Microorganisms (GCM) 10K type strain sequencing project: providing services to taxonomists for standard genome sequencing and annotation.</title>
        <authorList>
            <consortium name="The Broad Institute Genomics Platform"/>
            <consortium name="The Broad Institute Genome Sequencing Center for Infectious Disease"/>
            <person name="Wu L."/>
            <person name="Ma J."/>
        </authorList>
    </citation>
    <scope>NUCLEOTIDE SEQUENCE [LARGE SCALE GENOMIC DNA]</scope>
    <source>
        <strain evidence="4">JCM 18401</strain>
    </source>
</reference>
<dbReference type="Gene3D" id="3.40.50.1820">
    <property type="entry name" value="alpha/beta hydrolase"/>
    <property type="match status" value="1"/>
</dbReference>
<proteinExistence type="predicted"/>
<feature type="domain" description="Alpha/beta hydrolase fold-3" evidence="2">
    <location>
        <begin position="76"/>
        <end position="277"/>
    </location>
</feature>
<evidence type="ECO:0000256" key="1">
    <source>
        <dbReference type="PROSITE-ProRule" id="PRU10038"/>
    </source>
</evidence>
<organism evidence="3 4">
    <name type="scientific">Ferrimonas pelagia</name>
    <dbReference type="NCBI Taxonomy" id="1177826"/>
    <lineage>
        <taxon>Bacteria</taxon>
        <taxon>Pseudomonadati</taxon>
        <taxon>Pseudomonadota</taxon>
        <taxon>Gammaproteobacteria</taxon>
        <taxon>Alteromonadales</taxon>
        <taxon>Ferrimonadaceae</taxon>
        <taxon>Ferrimonas</taxon>
    </lineage>
</organism>
<keyword evidence="4" id="KW-1185">Reference proteome</keyword>
<dbReference type="PANTHER" id="PTHR23025:SF3">
    <property type="entry name" value="HORMONE-SENSITIVE LIPASE"/>
    <property type="match status" value="1"/>
</dbReference>
<dbReference type="SUPFAM" id="SSF53474">
    <property type="entry name" value="alpha/beta-Hydrolases"/>
    <property type="match status" value="1"/>
</dbReference>
<comment type="caution">
    <text evidence="3">The sequence shown here is derived from an EMBL/GenBank/DDBJ whole genome shotgun (WGS) entry which is preliminary data.</text>
</comment>
<evidence type="ECO:0000313" key="4">
    <source>
        <dbReference type="Proteomes" id="UP001499988"/>
    </source>
</evidence>
<evidence type="ECO:0000259" key="2">
    <source>
        <dbReference type="Pfam" id="PF07859"/>
    </source>
</evidence>
<sequence length="302" mass="33354">MPSWRSKALNKLLFRVMRSRLARCEDVYSLRRALAELERLGNYILPPPGLECIPDRIGGVSCDWVTTGQPASDAVILYCHGGGFCIRTPESHSAMLARLGEMSQARALMVDYRLAPEFPFPAAVHDCFAVYQDLLKQGCKPERIVLAGDSAGGNLVLTTLMQVRDAGLAMPLAAVLLSPATDMTINGESAFLLRHDDPFFDLGTLLLMRNAYLNGHHPCDPLVSPIYTDMAGMPPMMIHVGALEILQDDSVRLASRLRRAQCSVDLTVWPGMPHVFPLFYQLPEAQEALARTAAFIRFQLQS</sequence>
<dbReference type="Pfam" id="PF07859">
    <property type="entry name" value="Abhydrolase_3"/>
    <property type="match status" value="1"/>
</dbReference>
<dbReference type="GO" id="GO:0016787">
    <property type="term" value="F:hydrolase activity"/>
    <property type="evidence" value="ECO:0007669"/>
    <property type="project" value="UniProtKB-KW"/>
</dbReference>
<dbReference type="InterPro" id="IPR013094">
    <property type="entry name" value="AB_hydrolase_3"/>
</dbReference>
<dbReference type="InterPro" id="IPR029058">
    <property type="entry name" value="AB_hydrolase_fold"/>
</dbReference>
<dbReference type="InterPro" id="IPR033140">
    <property type="entry name" value="Lipase_GDXG_put_SER_AS"/>
</dbReference>
<dbReference type="EMBL" id="BAABJZ010000098">
    <property type="protein sequence ID" value="GAA4897440.1"/>
    <property type="molecule type" value="Genomic_DNA"/>
</dbReference>
<protein>
    <submittedName>
        <fullName evidence="3">Alpha/beta hydrolase</fullName>
    </submittedName>
</protein>
<name>A0ABP9FAV6_9GAMM</name>
<dbReference type="RefSeq" id="WP_345336606.1">
    <property type="nucleotide sequence ID" value="NZ_BAABJZ010000098.1"/>
</dbReference>
<dbReference type="Proteomes" id="UP001499988">
    <property type="component" value="Unassembled WGS sequence"/>
</dbReference>